<evidence type="ECO:0000256" key="4">
    <source>
        <dbReference type="ARBA" id="ARBA00023098"/>
    </source>
</evidence>
<dbReference type="NCBIfam" id="NF006008">
    <property type="entry name" value="PRK08139.1"/>
    <property type="match status" value="1"/>
</dbReference>
<dbReference type="InterPro" id="IPR029045">
    <property type="entry name" value="ClpP/crotonase-like_dom_sf"/>
</dbReference>
<dbReference type="Gene3D" id="3.90.226.10">
    <property type="entry name" value="2-enoyl-CoA Hydratase, Chain A, domain 1"/>
    <property type="match status" value="1"/>
</dbReference>
<dbReference type="EMBL" id="NIZW01000006">
    <property type="protein sequence ID" value="PHQ35748.1"/>
    <property type="molecule type" value="Genomic_DNA"/>
</dbReference>
<evidence type="ECO:0000313" key="8">
    <source>
        <dbReference type="Proteomes" id="UP000225740"/>
    </source>
</evidence>
<accession>A0A2G1W9Q1</accession>
<dbReference type="PANTHER" id="PTHR43602">
    <property type="match status" value="1"/>
</dbReference>
<proteinExistence type="inferred from homology"/>
<dbReference type="PANTHER" id="PTHR43602:SF1">
    <property type="entry name" value="ENOYL-COA HYDRATASE DOMAIN-CONTAINING PROTEIN 3, MITOCHONDRIAL"/>
    <property type="match status" value="1"/>
</dbReference>
<comment type="similarity">
    <text evidence="1">Belongs to the enoyl-CoA hydratase/isomerase family.</text>
</comment>
<evidence type="ECO:0000256" key="3">
    <source>
        <dbReference type="ARBA" id="ARBA00022946"/>
    </source>
</evidence>
<dbReference type="RefSeq" id="WP_099260381.1">
    <property type="nucleotide sequence ID" value="NZ_NIZW01000006.1"/>
</dbReference>
<evidence type="ECO:0000256" key="2">
    <source>
        <dbReference type="ARBA" id="ARBA00022832"/>
    </source>
</evidence>
<organism evidence="7 8">
    <name type="scientific">Rhodopirellula bahusiensis</name>
    <dbReference type="NCBI Taxonomy" id="2014065"/>
    <lineage>
        <taxon>Bacteria</taxon>
        <taxon>Pseudomonadati</taxon>
        <taxon>Planctomycetota</taxon>
        <taxon>Planctomycetia</taxon>
        <taxon>Pirellulales</taxon>
        <taxon>Pirellulaceae</taxon>
        <taxon>Rhodopirellula</taxon>
    </lineage>
</organism>
<sequence>MEPTTESELLVKIDEGIATATLNRAAKRNALSLELLASLESELNSIADNPDVRVVVLQAAGPVFSSGHDLKQMIDRSADEYSALFTQCAATMQRLRTIPQPVIAQVQGLATAAGCQLVASCDLAIASENAWFATPGVKIGLFCTTPMVPLVRSLPPKIAMEMLLTGDPLSAQRAYDLGFINRVVSIEELEAATLEMARKIASASRETIAIGKQAFYQQASLSESEAYGQAVEVMTQNSLHGDAQEGIQAFLEKRTPVWNQ</sequence>
<evidence type="ECO:0000256" key="5">
    <source>
        <dbReference type="ARBA" id="ARBA00037410"/>
    </source>
</evidence>
<dbReference type="Pfam" id="PF00378">
    <property type="entry name" value="ECH_1"/>
    <property type="match status" value="1"/>
</dbReference>
<dbReference type="AlphaFoldDB" id="A0A2G1W9Q1"/>
<protein>
    <recommendedName>
        <fullName evidence="6">Enoyl-CoA hydratase domain-containing protein 3, mitochondrial</fullName>
    </recommendedName>
</protein>
<comment type="caution">
    <text evidence="7">The sequence shown here is derived from an EMBL/GenBank/DDBJ whole genome shotgun (WGS) entry which is preliminary data.</text>
</comment>
<dbReference type="OrthoDB" id="370015at2"/>
<dbReference type="InterPro" id="IPR052377">
    <property type="entry name" value="Mitochondrial_ECH-domain"/>
</dbReference>
<dbReference type="GO" id="GO:0006631">
    <property type="term" value="P:fatty acid metabolic process"/>
    <property type="evidence" value="ECO:0007669"/>
    <property type="project" value="UniProtKB-KW"/>
</dbReference>
<keyword evidence="4" id="KW-0443">Lipid metabolism</keyword>
<evidence type="ECO:0000256" key="1">
    <source>
        <dbReference type="ARBA" id="ARBA00005254"/>
    </source>
</evidence>
<gene>
    <name evidence="7" type="ORF">CEE69_09115</name>
</gene>
<keyword evidence="8" id="KW-1185">Reference proteome</keyword>
<dbReference type="Gene3D" id="1.10.12.10">
    <property type="entry name" value="Lyase 2-enoyl-coa Hydratase, Chain A, domain 2"/>
    <property type="match status" value="1"/>
</dbReference>
<dbReference type="SUPFAM" id="SSF52096">
    <property type="entry name" value="ClpP/crotonase"/>
    <property type="match status" value="1"/>
</dbReference>
<dbReference type="Proteomes" id="UP000225740">
    <property type="component" value="Unassembled WGS sequence"/>
</dbReference>
<dbReference type="CDD" id="cd06558">
    <property type="entry name" value="crotonase-like"/>
    <property type="match status" value="1"/>
</dbReference>
<dbReference type="GeneID" id="90608335"/>
<evidence type="ECO:0000313" key="7">
    <source>
        <dbReference type="EMBL" id="PHQ35748.1"/>
    </source>
</evidence>
<keyword evidence="3" id="KW-0809">Transit peptide</keyword>
<dbReference type="InterPro" id="IPR014748">
    <property type="entry name" value="Enoyl-CoA_hydra_C"/>
</dbReference>
<evidence type="ECO:0000256" key="6">
    <source>
        <dbReference type="ARBA" id="ARBA00040545"/>
    </source>
</evidence>
<dbReference type="GO" id="GO:0016836">
    <property type="term" value="F:hydro-lyase activity"/>
    <property type="evidence" value="ECO:0007669"/>
    <property type="project" value="TreeGrafter"/>
</dbReference>
<comment type="function">
    <text evidence="5">May play a role in fatty acid biosynthesis and insulin sensitivity.</text>
</comment>
<reference evidence="7 8" key="1">
    <citation type="submission" date="2017-06" db="EMBL/GenBank/DDBJ databases">
        <title>Description of Rhodopirellula bahusiensis sp. nov.</title>
        <authorList>
            <person name="Kizina J."/>
            <person name="Harder J."/>
        </authorList>
    </citation>
    <scope>NUCLEOTIDE SEQUENCE [LARGE SCALE GENOMIC DNA]</scope>
    <source>
        <strain evidence="7 8">SWK21</strain>
    </source>
</reference>
<keyword evidence="2" id="KW-0276">Fatty acid metabolism</keyword>
<dbReference type="InterPro" id="IPR001753">
    <property type="entry name" value="Enoyl-CoA_hydra/iso"/>
</dbReference>
<name>A0A2G1W9Q1_9BACT</name>